<evidence type="ECO:0000256" key="8">
    <source>
        <dbReference type="ARBA" id="ARBA00035419"/>
    </source>
</evidence>
<dbReference type="GO" id="GO:0005762">
    <property type="term" value="C:mitochondrial large ribosomal subunit"/>
    <property type="evidence" value="ECO:0007669"/>
    <property type="project" value="TreeGrafter"/>
</dbReference>
<evidence type="ECO:0000256" key="7">
    <source>
        <dbReference type="ARBA" id="ARBA00035182"/>
    </source>
</evidence>
<dbReference type="AlphaFoldDB" id="A0AAN8JKE6"/>
<accession>A0AAN8JKE6</accession>
<dbReference type="PANTHER" id="PTHR13409">
    <property type="entry name" value="MITOCHONDRIAL 39S RIBOSOMAL PROTEIN L51"/>
    <property type="match status" value="1"/>
</dbReference>
<sequence length="260" mass="30771">MLTRGDNSKKKNQHGDFLKFTKISIEINCRCDSAKMASLTKYMLKLPSAFRTYVNFNSFSSLCLRQSFIIGYSPCQNAVNYSDGKNNILSYQPESFQTNNTNSSIGRAEMFHTNLVKRYYSSNSYSDEFNTPSPYKKPGPRNYGYKTKTFTEGLLPRSEEEKKFLQKYKPKDSWNRRRALFGQNDYIDILGDEGIHPVNLIKGPSWLVGFNGNEYQRLSRRMKFEREELKHFSPDKYHNIKKRMFYLFKKYNQRRVSRWK</sequence>
<comment type="caution">
    <text evidence="9">The sequence shown here is derived from an EMBL/GenBank/DDBJ whole genome shotgun (WGS) entry which is preliminary data.</text>
</comment>
<name>A0AAN8JKE6_PATCE</name>
<evidence type="ECO:0000256" key="5">
    <source>
        <dbReference type="ARBA" id="ARBA00023128"/>
    </source>
</evidence>
<dbReference type="PANTHER" id="PTHR13409:SF0">
    <property type="entry name" value="LARGE RIBOSOMAL SUBUNIT PROTEIN ML51"/>
    <property type="match status" value="1"/>
</dbReference>
<gene>
    <name evidence="9" type="ORF">SNE40_014003</name>
</gene>
<dbReference type="GO" id="GO:0006412">
    <property type="term" value="P:translation"/>
    <property type="evidence" value="ECO:0007669"/>
    <property type="project" value="TreeGrafter"/>
</dbReference>
<dbReference type="Proteomes" id="UP001347796">
    <property type="component" value="Unassembled WGS sequence"/>
</dbReference>
<keyword evidence="5" id="KW-0496">Mitochondrion</keyword>
<evidence type="ECO:0000256" key="4">
    <source>
        <dbReference type="ARBA" id="ARBA00022980"/>
    </source>
</evidence>
<evidence type="ECO:0000313" key="9">
    <source>
        <dbReference type="EMBL" id="KAK6175568.1"/>
    </source>
</evidence>
<evidence type="ECO:0000313" key="10">
    <source>
        <dbReference type="Proteomes" id="UP001347796"/>
    </source>
</evidence>
<proteinExistence type="inferred from homology"/>
<dbReference type="EMBL" id="JAZGQO010000010">
    <property type="protein sequence ID" value="KAK6175568.1"/>
    <property type="molecule type" value="Genomic_DNA"/>
</dbReference>
<keyword evidence="3" id="KW-0809">Transit peptide</keyword>
<reference evidence="9 10" key="1">
    <citation type="submission" date="2024-01" db="EMBL/GenBank/DDBJ databases">
        <title>The genome of the rayed Mediterranean limpet Patella caerulea (Linnaeus, 1758).</title>
        <authorList>
            <person name="Anh-Thu Weber A."/>
            <person name="Halstead-Nussloch G."/>
        </authorList>
    </citation>
    <scope>NUCLEOTIDE SEQUENCE [LARGE SCALE GENOMIC DNA]</scope>
    <source>
        <strain evidence="9">AATW-2023a</strain>
        <tissue evidence="9">Whole specimen</tissue>
    </source>
</reference>
<evidence type="ECO:0000256" key="1">
    <source>
        <dbReference type="ARBA" id="ARBA00004173"/>
    </source>
</evidence>
<keyword evidence="6" id="KW-0687">Ribonucleoprotein</keyword>
<protein>
    <recommendedName>
        <fullName evidence="7">Large ribosomal subunit protein mL51</fullName>
    </recommendedName>
    <alternativeName>
        <fullName evidence="8">39S ribosomal protein L51, mitochondrial</fullName>
    </alternativeName>
</protein>
<evidence type="ECO:0000256" key="2">
    <source>
        <dbReference type="ARBA" id="ARBA00010972"/>
    </source>
</evidence>
<dbReference type="Pfam" id="PF10244">
    <property type="entry name" value="MRP-L51"/>
    <property type="match status" value="1"/>
</dbReference>
<dbReference type="InterPro" id="IPR019373">
    <property type="entry name" value="Ribosomal_mL51"/>
</dbReference>
<comment type="subcellular location">
    <subcellularLocation>
        <location evidence="1">Mitochondrion</location>
    </subcellularLocation>
</comment>
<keyword evidence="10" id="KW-1185">Reference proteome</keyword>
<dbReference type="GO" id="GO:0003735">
    <property type="term" value="F:structural constituent of ribosome"/>
    <property type="evidence" value="ECO:0007669"/>
    <property type="project" value="InterPro"/>
</dbReference>
<organism evidence="9 10">
    <name type="scientific">Patella caerulea</name>
    <name type="common">Rayed Mediterranean limpet</name>
    <dbReference type="NCBI Taxonomy" id="87958"/>
    <lineage>
        <taxon>Eukaryota</taxon>
        <taxon>Metazoa</taxon>
        <taxon>Spiralia</taxon>
        <taxon>Lophotrochozoa</taxon>
        <taxon>Mollusca</taxon>
        <taxon>Gastropoda</taxon>
        <taxon>Patellogastropoda</taxon>
        <taxon>Patelloidea</taxon>
        <taxon>Patellidae</taxon>
        <taxon>Patella</taxon>
    </lineage>
</organism>
<evidence type="ECO:0000256" key="3">
    <source>
        <dbReference type="ARBA" id="ARBA00022946"/>
    </source>
</evidence>
<evidence type="ECO:0000256" key="6">
    <source>
        <dbReference type="ARBA" id="ARBA00023274"/>
    </source>
</evidence>
<comment type="similarity">
    <text evidence="2">Belongs to the mitochondrion-specific ribosomal protein mL51 family.</text>
</comment>
<keyword evidence="4" id="KW-0689">Ribosomal protein</keyword>